<dbReference type="EMBL" id="LR798223">
    <property type="protein sequence ID" value="CAB5194727.1"/>
    <property type="molecule type" value="Genomic_DNA"/>
</dbReference>
<organism evidence="1">
    <name type="scientific">uncultured Caudovirales phage</name>
    <dbReference type="NCBI Taxonomy" id="2100421"/>
    <lineage>
        <taxon>Viruses</taxon>
        <taxon>Duplodnaviria</taxon>
        <taxon>Heunggongvirae</taxon>
        <taxon>Uroviricota</taxon>
        <taxon>Caudoviricetes</taxon>
        <taxon>Peduoviridae</taxon>
        <taxon>Maltschvirus</taxon>
        <taxon>Maltschvirus maltsch</taxon>
    </lineage>
</organism>
<evidence type="ECO:0000313" key="1">
    <source>
        <dbReference type="EMBL" id="CAB5194727.1"/>
    </source>
</evidence>
<accession>A0A6J7WB48</accession>
<name>A0A6J7WB48_9CAUD</name>
<dbReference type="Gene3D" id="3.90.550.10">
    <property type="entry name" value="Spore Coat Polysaccharide Biosynthesis Protein SpsA, Chain A"/>
    <property type="match status" value="1"/>
</dbReference>
<gene>
    <name evidence="1" type="ORF">UFOVP177_31</name>
</gene>
<proteinExistence type="predicted"/>
<protein>
    <submittedName>
        <fullName evidence="1">Uncharacterized protein</fullName>
    </submittedName>
</protein>
<dbReference type="SUPFAM" id="SSF53448">
    <property type="entry name" value="Nucleotide-diphospho-sugar transferases"/>
    <property type="match status" value="1"/>
</dbReference>
<reference evidence="1" key="1">
    <citation type="submission" date="2020-05" db="EMBL/GenBank/DDBJ databases">
        <authorList>
            <person name="Chiriac C."/>
            <person name="Salcher M."/>
            <person name="Ghai R."/>
            <person name="Kavagutti S V."/>
        </authorList>
    </citation>
    <scope>NUCLEOTIDE SEQUENCE</scope>
</reference>
<dbReference type="InterPro" id="IPR029044">
    <property type="entry name" value="Nucleotide-diphossugar_trans"/>
</dbReference>
<sequence>MQAIVIATVGSPSIHVLLESITQYARDLPVYISANSLELWGEVRKRLGNDRVIFRPNTASNFGDAYNSIVSYAFNTGHYDSLIIANDDVVLAPDTIEKMQADYKYVGREFKVGFLGARSDYVLPAQNIRVAEEDDVFSALRWESELHIKMTDVIAPIFAAISKEAWDVAQFPSTNWYSDNIICHDLGKAGYFHFVSRGYVHHAGSQTVGNDFKKCHEEPREWIKTNRPDMYEAFYG</sequence>